<dbReference type="InterPro" id="IPR013022">
    <property type="entry name" value="Xyl_isomerase-like_TIM-brl"/>
</dbReference>
<evidence type="ECO:0000259" key="2">
    <source>
        <dbReference type="Pfam" id="PF01261"/>
    </source>
</evidence>
<accession>A0A543BL87</accession>
<sequence>MATTHPPAINPLPWILNDLGYRLDREVLTRAMAELHDVGYRHLTVEKPLEMSTADYRALLSDNGFAPAPGYFSGNFSDADQHGALVESIKKHAALHAELGLDRAFIAEDIVPARLAVPAKGVGFDPERIAVIAEGMRLAADAAAIEGVRYGLHPHVATGVETEAEAREVLDRTAGSSLGFGPDTGHIAWAGGDPAALIADYSTRVLSVHVKDVDNEAILAAARHGDDYLAATNARKVWREPGRGDVDWEGVLRALAPDFSGWFVVEVDVPFASTPAESAAQSLEFIRRVVSFEEVST</sequence>
<proteinExistence type="predicted"/>
<dbReference type="RefSeq" id="WP_141871493.1">
    <property type="nucleotide sequence ID" value="NZ_VFOX01000001.1"/>
</dbReference>
<reference evidence="3 4" key="1">
    <citation type="submission" date="2019-06" db="EMBL/GenBank/DDBJ databases">
        <title>Sequencing the genomes of 1000 actinobacteria strains.</title>
        <authorList>
            <person name="Klenk H.-P."/>
        </authorList>
    </citation>
    <scope>NUCLEOTIDE SEQUENCE [LARGE SCALE GENOMIC DNA]</scope>
    <source>
        <strain evidence="3 4">DSM 20169</strain>
    </source>
</reference>
<dbReference type="PANTHER" id="PTHR12110">
    <property type="entry name" value="HYDROXYPYRUVATE ISOMERASE"/>
    <property type="match status" value="1"/>
</dbReference>
<feature type="domain" description="Xylose isomerase-like TIM barrel" evidence="2">
    <location>
        <begin position="35"/>
        <end position="288"/>
    </location>
</feature>
<dbReference type="EMBL" id="VFOX01000001">
    <property type="protein sequence ID" value="TQL85553.1"/>
    <property type="molecule type" value="Genomic_DNA"/>
</dbReference>
<evidence type="ECO:0000313" key="4">
    <source>
        <dbReference type="Proteomes" id="UP000317209"/>
    </source>
</evidence>
<keyword evidence="1" id="KW-0119">Carbohydrate metabolism</keyword>
<evidence type="ECO:0000256" key="1">
    <source>
        <dbReference type="ARBA" id="ARBA00023277"/>
    </source>
</evidence>
<dbReference type="Gene3D" id="3.20.20.150">
    <property type="entry name" value="Divalent-metal-dependent TIM barrel enzymes"/>
    <property type="match status" value="1"/>
</dbReference>
<protein>
    <submittedName>
        <fullName evidence="3">2-keto-myo-inositol dehydratase</fullName>
    </submittedName>
</protein>
<gene>
    <name evidence="3" type="ORF">FB560_1175</name>
</gene>
<dbReference type="InterPro" id="IPR036237">
    <property type="entry name" value="Xyl_isomerase-like_sf"/>
</dbReference>
<name>A0A543BL87_9MICO</name>
<dbReference type="InterPro" id="IPR050312">
    <property type="entry name" value="IolE/XylAMocC-like"/>
</dbReference>
<dbReference type="OrthoDB" id="104997at2"/>
<comment type="caution">
    <text evidence="3">The sequence shown here is derived from an EMBL/GenBank/DDBJ whole genome shotgun (WGS) entry which is preliminary data.</text>
</comment>
<dbReference type="Pfam" id="PF01261">
    <property type="entry name" value="AP_endonuc_2"/>
    <property type="match status" value="1"/>
</dbReference>
<dbReference type="PANTHER" id="PTHR12110:SF41">
    <property type="entry name" value="INOSOSE DEHYDRATASE"/>
    <property type="match status" value="1"/>
</dbReference>
<dbReference type="AlphaFoldDB" id="A0A543BL87"/>
<evidence type="ECO:0000313" key="3">
    <source>
        <dbReference type="EMBL" id="TQL85553.1"/>
    </source>
</evidence>
<dbReference type="SUPFAM" id="SSF51658">
    <property type="entry name" value="Xylose isomerase-like"/>
    <property type="match status" value="1"/>
</dbReference>
<keyword evidence="4" id="KW-1185">Reference proteome</keyword>
<organism evidence="3 4">
    <name type="scientific">Microbacterium saperdae</name>
    <dbReference type="NCBI Taxonomy" id="69368"/>
    <lineage>
        <taxon>Bacteria</taxon>
        <taxon>Bacillati</taxon>
        <taxon>Actinomycetota</taxon>
        <taxon>Actinomycetes</taxon>
        <taxon>Micrococcales</taxon>
        <taxon>Microbacteriaceae</taxon>
        <taxon>Microbacterium</taxon>
    </lineage>
</organism>
<dbReference type="Proteomes" id="UP000317209">
    <property type="component" value="Unassembled WGS sequence"/>
</dbReference>